<feature type="domain" description="ABC transmembrane type-1" evidence="8">
    <location>
        <begin position="76"/>
        <end position="280"/>
    </location>
</feature>
<dbReference type="Pfam" id="PF00528">
    <property type="entry name" value="BPD_transp_1"/>
    <property type="match status" value="1"/>
</dbReference>
<dbReference type="SUPFAM" id="SSF161098">
    <property type="entry name" value="MetI-like"/>
    <property type="match status" value="1"/>
</dbReference>
<feature type="transmembrane region" description="Helical" evidence="7">
    <location>
        <begin position="111"/>
        <end position="131"/>
    </location>
</feature>
<dbReference type="AlphaFoldDB" id="A0A3D2X4X4"/>
<dbReference type="GO" id="GO:0005886">
    <property type="term" value="C:plasma membrane"/>
    <property type="evidence" value="ECO:0007669"/>
    <property type="project" value="UniProtKB-SubCell"/>
</dbReference>
<evidence type="ECO:0000256" key="7">
    <source>
        <dbReference type="RuleBase" id="RU363032"/>
    </source>
</evidence>
<proteinExistence type="inferred from homology"/>
<dbReference type="CDD" id="cd06261">
    <property type="entry name" value="TM_PBP2"/>
    <property type="match status" value="1"/>
</dbReference>
<dbReference type="Gene3D" id="1.10.3720.10">
    <property type="entry name" value="MetI-like"/>
    <property type="match status" value="1"/>
</dbReference>
<dbReference type="InterPro" id="IPR000515">
    <property type="entry name" value="MetI-like"/>
</dbReference>
<organism evidence="9 10">
    <name type="scientific">Lachnoclostridium phytofermentans</name>
    <dbReference type="NCBI Taxonomy" id="66219"/>
    <lineage>
        <taxon>Bacteria</taxon>
        <taxon>Bacillati</taxon>
        <taxon>Bacillota</taxon>
        <taxon>Clostridia</taxon>
        <taxon>Lachnospirales</taxon>
        <taxon>Lachnospiraceae</taxon>
    </lineage>
</organism>
<dbReference type="EMBL" id="DPVV01000173">
    <property type="protein sequence ID" value="HCL01767.1"/>
    <property type="molecule type" value="Genomic_DNA"/>
</dbReference>
<feature type="transmembrane region" description="Helical" evidence="7">
    <location>
        <begin position="76"/>
        <end position="99"/>
    </location>
</feature>
<keyword evidence="4 7" id="KW-0812">Transmembrane</keyword>
<evidence type="ECO:0000256" key="6">
    <source>
        <dbReference type="ARBA" id="ARBA00023136"/>
    </source>
</evidence>
<comment type="caution">
    <text evidence="9">The sequence shown here is derived from an EMBL/GenBank/DDBJ whole genome shotgun (WGS) entry which is preliminary data.</text>
</comment>
<reference evidence="9 10" key="1">
    <citation type="journal article" date="2018" name="Nat. Biotechnol.">
        <title>A standardized bacterial taxonomy based on genome phylogeny substantially revises the tree of life.</title>
        <authorList>
            <person name="Parks D.H."/>
            <person name="Chuvochina M."/>
            <person name="Waite D.W."/>
            <person name="Rinke C."/>
            <person name="Skarshewski A."/>
            <person name="Chaumeil P.A."/>
            <person name="Hugenholtz P."/>
        </authorList>
    </citation>
    <scope>NUCLEOTIDE SEQUENCE [LARGE SCALE GENOMIC DNA]</scope>
    <source>
        <strain evidence="9">UBA11728</strain>
    </source>
</reference>
<sequence>MNRITKKKKDATSIWVHLFFILFGVLCIVPFMIIISASLSGETDLAMNGFSILPRKVDFTAYAYLFKNPKIIINSYIVTIIITVVGTFLGVLFMSMAAYCLARSNFRFKKALTFFIFFPTLFSGGLVPSYIINTQYLHLTNTLWALILPSLINVFHVIMLRTFFKQLPEALFEAAKIDGASEYHIFFKIALKLSKPVIATVAFLSALAKWNEWYNAMLYIRKDELVPLQYLLQRMMMNIRALLDAMQNAPVMVNIHDLPGENLRMAMLVVAIGPMLFIFPFFQKYFTKGMTVGAVKG</sequence>
<evidence type="ECO:0000256" key="5">
    <source>
        <dbReference type="ARBA" id="ARBA00022989"/>
    </source>
</evidence>
<evidence type="ECO:0000256" key="3">
    <source>
        <dbReference type="ARBA" id="ARBA00022475"/>
    </source>
</evidence>
<feature type="transmembrane region" description="Helical" evidence="7">
    <location>
        <begin position="143"/>
        <end position="164"/>
    </location>
</feature>
<comment type="subcellular location">
    <subcellularLocation>
        <location evidence="1 7">Cell membrane</location>
        <topology evidence="1 7">Multi-pass membrane protein</topology>
    </subcellularLocation>
</comment>
<keyword evidence="3" id="KW-1003">Cell membrane</keyword>
<keyword evidence="6 7" id="KW-0472">Membrane</keyword>
<feature type="transmembrane region" description="Helical" evidence="7">
    <location>
        <begin position="12"/>
        <end position="35"/>
    </location>
</feature>
<evidence type="ECO:0000256" key="1">
    <source>
        <dbReference type="ARBA" id="ARBA00004651"/>
    </source>
</evidence>
<evidence type="ECO:0000259" key="8">
    <source>
        <dbReference type="PROSITE" id="PS50928"/>
    </source>
</evidence>
<feature type="transmembrane region" description="Helical" evidence="7">
    <location>
        <begin position="185"/>
        <end position="208"/>
    </location>
</feature>
<dbReference type="PANTHER" id="PTHR43744:SF9">
    <property type="entry name" value="POLYGALACTURONAN_RHAMNOGALACTURONAN TRANSPORT SYSTEM PERMEASE PROTEIN YTCP"/>
    <property type="match status" value="1"/>
</dbReference>
<dbReference type="GO" id="GO:0055085">
    <property type="term" value="P:transmembrane transport"/>
    <property type="evidence" value="ECO:0007669"/>
    <property type="project" value="InterPro"/>
</dbReference>
<keyword evidence="5 7" id="KW-1133">Transmembrane helix</keyword>
<dbReference type="InterPro" id="IPR035906">
    <property type="entry name" value="MetI-like_sf"/>
</dbReference>
<feature type="transmembrane region" description="Helical" evidence="7">
    <location>
        <begin position="263"/>
        <end position="282"/>
    </location>
</feature>
<gene>
    <name evidence="9" type="ORF">DHW61_05015</name>
</gene>
<name>A0A3D2X4X4_9FIRM</name>
<dbReference type="Proteomes" id="UP000262969">
    <property type="component" value="Unassembled WGS sequence"/>
</dbReference>
<dbReference type="PROSITE" id="PS50928">
    <property type="entry name" value="ABC_TM1"/>
    <property type="match status" value="1"/>
</dbReference>
<comment type="similarity">
    <text evidence="7">Belongs to the binding-protein-dependent transport system permease family.</text>
</comment>
<dbReference type="PANTHER" id="PTHR43744">
    <property type="entry name" value="ABC TRANSPORTER PERMEASE PROTEIN MG189-RELATED-RELATED"/>
    <property type="match status" value="1"/>
</dbReference>
<accession>A0A3D2X4X4</accession>
<evidence type="ECO:0000256" key="4">
    <source>
        <dbReference type="ARBA" id="ARBA00022692"/>
    </source>
</evidence>
<evidence type="ECO:0000313" key="9">
    <source>
        <dbReference type="EMBL" id="HCL01767.1"/>
    </source>
</evidence>
<evidence type="ECO:0000313" key="10">
    <source>
        <dbReference type="Proteomes" id="UP000262969"/>
    </source>
</evidence>
<protein>
    <submittedName>
        <fullName evidence="9">Sugar ABC transporter permease</fullName>
    </submittedName>
</protein>
<evidence type="ECO:0000256" key="2">
    <source>
        <dbReference type="ARBA" id="ARBA00022448"/>
    </source>
</evidence>
<keyword evidence="2 7" id="KW-0813">Transport</keyword>